<gene>
    <name evidence="1" type="ORF">IAC76_09655</name>
</gene>
<evidence type="ECO:0000313" key="1">
    <source>
        <dbReference type="EMBL" id="MBO8431638.1"/>
    </source>
</evidence>
<evidence type="ECO:0000313" key="2">
    <source>
        <dbReference type="Proteomes" id="UP000823632"/>
    </source>
</evidence>
<comment type="caution">
    <text evidence="1">The sequence shown here is derived from an EMBL/GenBank/DDBJ whole genome shotgun (WGS) entry which is preliminary data.</text>
</comment>
<dbReference type="AlphaFoldDB" id="A0A9D9DS15"/>
<reference evidence="1" key="1">
    <citation type="submission" date="2020-10" db="EMBL/GenBank/DDBJ databases">
        <authorList>
            <person name="Gilroy R."/>
        </authorList>
    </citation>
    <scope>NUCLEOTIDE SEQUENCE</scope>
    <source>
        <strain evidence="1">10192</strain>
    </source>
</reference>
<sequence length="66" mass="7525">MKINDIRQPQTFGGITKIYAIADSHQETRKTAAFLSKILHDNENNTNVLFLNCGDIFKGIYPKQLE</sequence>
<organism evidence="1 2">
    <name type="scientific">Candidatus Scatousia excrementipullorum</name>
    <dbReference type="NCBI Taxonomy" id="2840936"/>
    <lineage>
        <taxon>Bacteria</taxon>
        <taxon>Candidatus Scatousia</taxon>
    </lineage>
</organism>
<name>A0A9D9DS15_9BACT</name>
<proteinExistence type="predicted"/>
<dbReference type="EMBL" id="JADIND010000218">
    <property type="protein sequence ID" value="MBO8431638.1"/>
    <property type="molecule type" value="Genomic_DNA"/>
</dbReference>
<reference evidence="1" key="2">
    <citation type="journal article" date="2021" name="PeerJ">
        <title>Extensive microbial diversity within the chicken gut microbiome revealed by metagenomics and culture.</title>
        <authorList>
            <person name="Gilroy R."/>
            <person name="Ravi A."/>
            <person name="Getino M."/>
            <person name="Pursley I."/>
            <person name="Horton D.L."/>
            <person name="Alikhan N.F."/>
            <person name="Baker D."/>
            <person name="Gharbi K."/>
            <person name="Hall N."/>
            <person name="Watson M."/>
            <person name="Adriaenssens E.M."/>
            <person name="Foster-Nyarko E."/>
            <person name="Jarju S."/>
            <person name="Secka A."/>
            <person name="Antonio M."/>
            <person name="Oren A."/>
            <person name="Chaudhuri R.R."/>
            <person name="La Ragione R."/>
            <person name="Hildebrand F."/>
            <person name="Pallen M.J."/>
        </authorList>
    </citation>
    <scope>NUCLEOTIDE SEQUENCE</scope>
    <source>
        <strain evidence="1">10192</strain>
    </source>
</reference>
<feature type="non-terminal residue" evidence="1">
    <location>
        <position position="66"/>
    </location>
</feature>
<dbReference type="Proteomes" id="UP000823632">
    <property type="component" value="Unassembled WGS sequence"/>
</dbReference>
<accession>A0A9D9DS15</accession>
<protein>
    <submittedName>
        <fullName evidence="1">Uncharacterized protein</fullName>
    </submittedName>
</protein>